<organism evidence="1 2">
    <name type="scientific">Brassica cretica</name>
    <name type="common">Mustard</name>
    <dbReference type="NCBI Taxonomy" id="69181"/>
    <lineage>
        <taxon>Eukaryota</taxon>
        <taxon>Viridiplantae</taxon>
        <taxon>Streptophyta</taxon>
        <taxon>Embryophyta</taxon>
        <taxon>Tracheophyta</taxon>
        <taxon>Spermatophyta</taxon>
        <taxon>Magnoliopsida</taxon>
        <taxon>eudicotyledons</taxon>
        <taxon>Gunneridae</taxon>
        <taxon>Pentapetalae</taxon>
        <taxon>rosids</taxon>
        <taxon>malvids</taxon>
        <taxon>Brassicales</taxon>
        <taxon>Brassicaceae</taxon>
        <taxon>Brassiceae</taxon>
        <taxon>Brassica</taxon>
    </lineage>
</organism>
<evidence type="ECO:0000313" key="1">
    <source>
        <dbReference type="EMBL" id="KAF3535101.1"/>
    </source>
</evidence>
<sequence length="62" mass="6670">MRIGEDGDHPRRLSPRRTAMILLARASGYSTPRDPSRVASRVDLSVTRVSGLGVLLPASIAL</sequence>
<gene>
    <name evidence="1" type="ORF">F2Q69_00023521</name>
</gene>
<dbReference type="Proteomes" id="UP000712600">
    <property type="component" value="Unassembled WGS sequence"/>
</dbReference>
<comment type="caution">
    <text evidence="1">The sequence shown here is derived from an EMBL/GenBank/DDBJ whole genome shotgun (WGS) entry which is preliminary data.</text>
</comment>
<proteinExistence type="predicted"/>
<dbReference type="EMBL" id="QGKX02001290">
    <property type="protein sequence ID" value="KAF3535101.1"/>
    <property type="molecule type" value="Genomic_DNA"/>
</dbReference>
<dbReference type="AlphaFoldDB" id="A0A8S9Q2M2"/>
<protein>
    <submittedName>
        <fullName evidence="1">Uncharacterized protein</fullName>
    </submittedName>
</protein>
<evidence type="ECO:0000313" key="2">
    <source>
        <dbReference type="Proteomes" id="UP000712600"/>
    </source>
</evidence>
<reference evidence="1" key="1">
    <citation type="submission" date="2019-12" db="EMBL/GenBank/DDBJ databases">
        <title>Genome sequencing and annotation of Brassica cretica.</title>
        <authorList>
            <person name="Studholme D.J."/>
            <person name="Sarris P."/>
        </authorList>
    </citation>
    <scope>NUCLEOTIDE SEQUENCE</scope>
    <source>
        <strain evidence="1">PFS-109/04</strain>
        <tissue evidence="1">Leaf</tissue>
    </source>
</reference>
<name>A0A8S9Q2M2_BRACR</name>
<accession>A0A8S9Q2M2</accession>